<gene>
    <name evidence="10" type="ORF">DGYR_LOCUS10380</name>
</gene>
<keyword evidence="11" id="KW-1185">Reference proteome</keyword>
<evidence type="ECO:0000259" key="8">
    <source>
        <dbReference type="Pfam" id="PF01379"/>
    </source>
</evidence>
<dbReference type="PIRSF" id="PIRSF001438">
    <property type="entry name" value="4pyrrol_synth_OHMeBilane_synth"/>
    <property type="match status" value="1"/>
</dbReference>
<evidence type="ECO:0000259" key="9">
    <source>
        <dbReference type="Pfam" id="PF03900"/>
    </source>
</evidence>
<organism evidence="10 11">
    <name type="scientific">Dimorphilus gyrociliatus</name>
    <dbReference type="NCBI Taxonomy" id="2664684"/>
    <lineage>
        <taxon>Eukaryota</taxon>
        <taxon>Metazoa</taxon>
        <taxon>Spiralia</taxon>
        <taxon>Lophotrochozoa</taxon>
        <taxon>Annelida</taxon>
        <taxon>Polychaeta</taxon>
        <taxon>Polychaeta incertae sedis</taxon>
        <taxon>Dinophilidae</taxon>
        <taxon>Dimorphilus</taxon>
    </lineage>
</organism>
<evidence type="ECO:0000256" key="1">
    <source>
        <dbReference type="ARBA" id="ARBA00001916"/>
    </source>
</evidence>
<dbReference type="InterPro" id="IPR000860">
    <property type="entry name" value="HemC"/>
</dbReference>
<dbReference type="Proteomes" id="UP000549394">
    <property type="component" value="Unassembled WGS sequence"/>
</dbReference>
<dbReference type="GO" id="GO:0006782">
    <property type="term" value="P:protoporphyrinogen IX biosynthetic process"/>
    <property type="evidence" value="ECO:0007669"/>
    <property type="project" value="UniProtKB-UniPathway"/>
</dbReference>
<sequence length="374" mass="41780">MEKSKRKIVVGSRDSKLALIQTNFVVDRLNELYKDVEFEIKTMKTTGDKILNLALSKIGQKSLFTKELELGLDDRSIDMVVHSLKDLPTTLPENMVIGAILKRDDPRDAVVMHPKHSNLLSIGDLPDGSVIGTSSLRRISQLKQKFPKLQFKDIRGNLNTRLRKLDDADDYDAIVLALAGLVRMGWNKRVSQVLEPIICMYSVSQGALAVECRQDDDYTLDLLFPLNDYHTLLRCIAERSFLKKLEGGCSAPVAVHSQVIHGTYSNNTEKEDSVSLTGGVFSLDGKDCRIHSVLSGNINLDLLDEPTGKRSRQTEIFSCAHLGRFENRERITFEICEKLGNSLAVKILNEGGKSILEAAKAQTNREINKVEKAE</sequence>
<accession>A0A7I8W3D1</accession>
<evidence type="ECO:0000313" key="11">
    <source>
        <dbReference type="Proteomes" id="UP000549394"/>
    </source>
</evidence>
<comment type="caution">
    <text evidence="10">The sequence shown here is derived from an EMBL/GenBank/DDBJ whole genome shotgun (WGS) entry which is preliminary data.</text>
</comment>
<dbReference type="PANTHER" id="PTHR11557:SF0">
    <property type="entry name" value="PORPHOBILINOGEN DEAMINASE"/>
    <property type="match status" value="1"/>
</dbReference>
<proteinExistence type="inferred from homology"/>
<dbReference type="CDD" id="cd13645">
    <property type="entry name" value="PBP2_HuPBGD_like"/>
    <property type="match status" value="1"/>
</dbReference>
<reference evidence="10 11" key="1">
    <citation type="submission" date="2020-08" db="EMBL/GenBank/DDBJ databases">
        <authorList>
            <person name="Hejnol A."/>
        </authorList>
    </citation>
    <scope>NUCLEOTIDE SEQUENCE [LARGE SCALE GENOMIC DNA]</scope>
</reference>
<dbReference type="PRINTS" id="PR00151">
    <property type="entry name" value="PORPHBDMNASE"/>
</dbReference>
<dbReference type="InterPro" id="IPR022418">
    <property type="entry name" value="Porphobilinogen_deaminase_C"/>
</dbReference>
<dbReference type="NCBIfam" id="TIGR00212">
    <property type="entry name" value="hemC"/>
    <property type="match status" value="1"/>
</dbReference>
<dbReference type="InterPro" id="IPR036803">
    <property type="entry name" value="Porphobilinogen_deaminase_C_sf"/>
</dbReference>
<dbReference type="InterPro" id="IPR022417">
    <property type="entry name" value="Porphobilin_deaminase_N"/>
</dbReference>
<keyword evidence="6" id="KW-0627">Porphyrin biosynthesis</keyword>
<dbReference type="HAMAP" id="MF_00260">
    <property type="entry name" value="Porphobil_deam"/>
    <property type="match status" value="1"/>
</dbReference>
<evidence type="ECO:0000256" key="7">
    <source>
        <dbReference type="ARBA" id="ARBA00033064"/>
    </source>
</evidence>
<dbReference type="InterPro" id="IPR022419">
    <property type="entry name" value="Porphobilin_deaminase_cofac_BS"/>
</dbReference>
<dbReference type="AlphaFoldDB" id="A0A7I8W3D1"/>
<feature type="domain" description="Porphobilinogen deaminase C-terminal" evidence="9">
    <location>
        <begin position="233"/>
        <end position="290"/>
    </location>
</feature>
<dbReference type="EC" id="2.5.1.61" evidence="4"/>
<dbReference type="SUPFAM" id="SSF54782">
    <property type="entry name" value="Porphobilinogen deaminase (hydroxymethylbilane synthase), C-terminal domain"/>
    <property type="match status" value="1"/>
</dbReference>
<dbReference type="FunFam" id="3.40.190.10:FF:000005">
    <property type="entry name" value="Porphobilinogen deaminase"/>
    <property type="match status" value="1"/>
</dbReference>
<evidence type="ECO:0000256" key="6">
    <source>
        <dbReference type="ARBA" id="ARBA00023244"/>
    </source>
</evidence>
<dbReference type="UniPathway" id="UPA00251">
    <property type="reaction ID" value="UER00319"/>
</dbReference>
<evidence type="ECO:0000256" key="4">
    <source>
        <dbReference type="ARBA" id="ARBA00012655"/>
    </source>
</evidence>
<dbReference type="FunFam" id="3.40.190.10:FF:000260">
    <property type="entry name" value="Porphobilinogen deaminase"/>
    <property type="match status" value="1"/>
</dbReference>
<comment type="cofactor">
    <cofactor evidence="1">
        <name>dipyrromethane</name>
        <dbReference type="ChEBI" id="CHEBI:60342"/>
    </cofactor>
</comment>
<evidence type="ECO:0000256" key="5">
    <source>
        <dbReference type="ARBA" id="ARBA00022679"/>
    </source>
</evidence>
<dbReference type="Pfam" id="PF03900">
    <property type="entry name" value="Porphobil_deamC"/>
    <property type="match status" value="1"/>
</dbReference>
<evidence type="ECO:0000256" key="2">
    <source>
        <dbReference type="ARBA" id="ARBA00004735"/>
    </source>
</evidence>
<evidence type="ECO:0000313" key="10">
    <source>
        <dbReference type="EMBL" id="CAD5122581.1"/>
    </source>
</evidence>
<dbReference type="Gene3D" id="3.40.190.10">
    <property type="entry name" value="Periplasmic binding protein-like II"/>
    <property type="match status" value="2"/>
</dbReference>
<protein>
    <recommendedName>
        <fullName evidence="4">hydroxymethylbilane synthase</fullName>
        <ecNumber evidence="4">2.5.1.61</ecNumber>
    </recommendedName>
    <alternativeName>
        <fullName evidence="7">Hydroxymethylbilane synthase</fullName>
    </alternativeName>
</protein>
<dbReference type="OrthoDB" id="564646at2759"/>
<dbReference type="PROSITE" id="PS00533">
    <property type="entry name" value="PORPHOBILINOGEN_DEAM"/>
    <property type="match status" value="1"/>
</dbReference>
<dbReference type="GO" id="GO:0005737">
    <property type="term" value="C:cytoplasm"/>
    <property type="evidence" value="ECO:0007669"/>
    <property type="project" value="TreeGrafter"/>
</dbReference>
<dbReference type="EMBL" id="CAJFCJ010000018">
    <property type="protein sequence ID" value="CAD5122581.1"/>
    <property type="molecule type" value="Genomic_DNA"/>
</dbReference>
<comment type="similarity">
    <text evidence="3">Belongs to the HMBS family.</text>
</comment>
<feature type="domain" description="Porphobilinogen deaminase N-terminal" evidence="8">
    <location>
        <begin position="8"/>
        <end position="219"/>
    </location>
</feature>
<name>A0A7I8W3D1_9ANNE</name>
<comment type="pathway">
    <text evidence="2">Porphyrin-containing compound metabolism; protoporphyrin-IX biosynthesis; coproporphyrinogen-III from 5-aminolevulinate: step 2/4.</text>
</comment>
<evidence type="ECO:0000256" key="3">
    <source>
        <dbReference type="ARBA" id="ARBA00005638"/>
    </source>
</evidence>
<dbReference type="PANTHER" id="PTHR11557">
    <property type="entry name" value="PORPHOBILINOGEN DEAMINASE"/>
    <property type="match status" value="1"/>
</dbReference>
<dbReference type="Pfam" id="PF01379">
    <property type="entry name" value="Porphobil_deam"/>
    <property type="match status" value="1"/>
</dbReference>
<dbReference type="SUPFAM" id="SSF53850">
    <property type="entry name" value="Periplasmic binding protein-like II"/>
    <property type="match status" value="1"/>
</dbReference>
<dbReference type="GO" id="GO:0004418">
    <property type="term" value="F:hydroxymethylbilane synthase activity"/>
    <property type="evidence" value="ECO:0007669"/>
    <property type="project" value="UniProtKB-EC"/>
</dbReference>
<keyword evidence="5" id="KW-0808">Transferase</keyword>
<dbReference type="Gene3D" id="3.30.160.40">
    <property type="entry name" value="Porphobilinogen deaminase, C-terminal domain"/>
    <property type="match status" value="1"/>
</dbReference>